<evidence type="ECO:0000313" key="1">
    <source>
        <dbReference type="EMBL" id="KAJ1165939.1"/>
    </source>
</evidence>
<accession>A0AAV7SPL7</accession>
<sequence length="154" mass="17196">MQRRLDPKKIISAEVQTPRNYEIQDASGLLIWGTPDILKVFANKHLYSSARELPLDIDDYLDGVALAWLSDMQRALLAADIEHDEIQEDLMQLQLGIAPGPDGLPADFYKTNADTHTPTEGGLHRGQTGQTSYASYEGGPDYYADRTEYISIQL</sequence>
<keyword evidence="2" id="KW-1185">Reference proteome</keyword>
<protein>
    <submittedName>
        <fullName evidence="1">Uncharacterized protein</fullName>
    </submittedName>
</protein>
<evidence type="ECO:0000313" key="2">
    <source>
        <dbReference type="Proteomes" id="UP001066276"/>
    </source>
</evidence>
<reference evidence="1" key="1">
    <citation type="journal article" date="2022" name="bioRxiv">
        <title>Sequencing and chromosome-scale assembly of the giantPleurodeles waltlgenome.</title>
        <authorList>
            <person name="Brown T."/>
            <person name="Elewa A."/>
            <person name="Iarovenko S."/>
            <person name="Subramanian E."/>
            <person name="Araus A.J."/>
            <person name="Petzold A."/>
            <person name="Susuki M."/>
            <person name="Suzuki K.-i.T."/>
            <person name="Hayashi T."/>
            <person name="Toyoda A."/>
            <person name="Oliveira C."/>
            <person name="Osipova E."/>
            <person name="Leigh N.D."/>
            <person name="Simon A."/>
            <person name="Yun M.H."/>
        </authorList>
    </citation>
    <scope>NUCLEOTIDE SEQUENCE</scope>
    <source>
        <strain evidence="1">20211129_DDA</strain>
        <tissue evidence="1">Liver</tissue>
    </source>
</reference>
<name>A0AAV7SPL7_PLEWA</name>
<dbReference type="EMBL" id="JANPWB010000008">
    <property type="protein sequence ID" value="KAJ1165939.1"/>
    <property type="molecule type" value="Genomic_DNA"/>
</dbReference>
<dbReference type="Proteomes" id="UP001066276">
    <property type="component" value="Chromosome 4_2"/>
</dbReference>
<gene>
    <name evidence="1" type="ORF">NDU88_006356</name>
</gene>
<dbReference type="AlphaFoldDB" id="A0AAV7SPL7"/>
<organism evidence="1 2">
    <name type="scientific">Pleurodeles waltl</name>
    <name type="common">Iberian ribbed newt</name>
    <dbReference type="NCBI Taxonomy" id="8319"/>
    <lineage>
        <taxon>Eukaryota</taxon>
        <taxon>Metazoa</taxon>
        <taxon>Chordata</taxon>
        <taxon>Craniata</taxon>
        <taxon>Vertebrata</taxon>
        <taxon>Euteleostomi</taxon>
        <taxon>Amphibia</taxon>
        <taxon>Batrachia</taxon>
        <taxon>Caudata</taxon>
        <taxon>Salamandroidea</taxon>
        <taxon>Salamandridae</taxon>
        <taxon>Pleurodelinae</taxon>
        <taxon>Pleurodeles</taxon>
    </lineage>
</organism>
<comment type="caution">
    <text evidence="1">The sequence shown here is derived from an EMBL/GenBank/DDBJ whole genome shotgun (WGS) entry which is preliminary data.</text>
</comment>
<proteinExistence type="predicted"/>